<name>A0ABR2PCY3_9ROSI</name>
<accession>A0ABR2PCY3</accession>
<evidence type="ECO:0000313" key="2">
    <source>
        <dbReference type="Proteomes" id="UP001396334"/>
    </source>
</evidence>
<keyword evidence="2" id="KW-1185">Reference proteome</keyword>
<comment type="caution">
    <text evidence="1">The sequence shown here is derived from an EMBL/GenBank/DDBJ whole genome shotgun (WGS) entry which is preliminary data.</text>
</comment>
<proteinExistence type="predicted"/>
<dbReference type="Proteomes" id="UP001396334">
    <property type="component" value="Unassembled WGS sequence"/>
</dbReference>
<gene>
    <name evidence="1" type="ORF">V6N11_013768</name>
</gene>
<evidence type="ECO:0000313" key="1">
    <source>
        <dbReference type="EMBL" id="KAK8986274.1"/>
    </source>
</evidence>
<protein>
    <submittedName>
        <fullName evidence="1">Uncharacterized protein</fullName>
    </submittedName>
</protein>
<sequence length="102" mass="11718">MLEELNDCRLSSTSLYSPCCPRQKWTQASTLLHIKYSSGHRSVNIFNTLEKTQSQRGISTPLQICDVIEAEYEAICKFLSTPLGVRKVYEITYLYTLMEYGL</sequence>
<organism evidence="1 2">
    <name type="scientific">Hibiscus sabdariffa</name>
    <name type="common">roselle</name>
    <dbReference type="NCBI Taxonomy" id="183260"/>
    <lineage>
        <taxon>Eukaryota</taxon>
        <taxon>Viridiplantae</taxon>
        <taxon>Streptophyta</taxon>
        <taxon>Embryophyta</taxon>
        <taxon>Tracheophyta</taxon>
        <taxon>Spermatophyta</taxon>
        <taxon>Magnoliopsida</taxon>
        <taxon>eudicotyledons</taxon>
        <taxon>Gunneridae</taxon>
        <taxon>Pentapetalae</taxon>
        <taxon>rosids</taxon>
        <taxon>malvids</taxon>
        <taxon>Malvales</taxon>
        <taxon>Malvaceae</taxon>
        <taxon>Malvoideae</taxon>
        <taxon>Hibiscus</taxon>
    </lineage>
</organism>
<dbReference type="EMBL" id="JBBPBN010000064">
    <property type="protein sequence ID" value="KAK8986274.1"/>
    <property type="molecule type" value="Genomic_DNA"/>
</dbReference>
<reference evidence="1 2" key="1">
    <citation type="journal article" date="2024" name="G3 (Bethesda)">
        <title>Genome assembly of Hibiscus sabdariffa L. provides insights into metabolisms of medicinal natural products.</title>
        <authorList>
            <person name="Kim T."/>
        </authorList>
    </citation>
    <scope>NUCLEOTIDE SEQUENCE [LARGE SCALE GENOMIC DNA]</scope>
    <source>
        <strain evidence="1">TK-2024</strain>
        <tissue evidence="1">Old leaves</tissue>
    </source>
</reference>